<dbReference type="Proteomes" id="UP001209854">
    <property type="component" value="Unassembled WGS sequence"/>
</dbReference>
<feature type="compositionally biased region" description="Polar residues" evidence="1">
    <location>
        <begin position="40"/>
        <end position="50"/>
    </location>
</feature>
<dbReference type="EMBL" id="JAPFCC010000001">
    <property type="protein sequence ID" value="MCW7555701.1"/>
    <property type="molecule type" value="Genomic_DNA"/>
</dbReference>
<name>A0ABT3N249_9GAMM</name>
<feature type="region of interest" description="Disordered" evidence="1">
    <location>
        <begin position="1"/>
        <end position="50"/>
    </location>
</feature>
<organism evidence="2 3">
    <name type="scientific">Endozoicomonas gorgoniicola</name>
    <dbReference type="NCBI Taxonomy" id="1234144"/>
    <lineage>
        <taxon>Bacteria</taxon>
        <taxon>Pseudomonadati</taxon>
        <taxon>Pseudomonadota</taxon>
        <taxon>Gammaproteobacteria</taxon>
        <taxon>Oceanospirillales</taxon>
        <taxon>Endozoicomonadaceae</taxon>
        <taxon>Endozoicomonas</taxon>
    </lineage>
</organism>
<protein>
    <recommendedName>
        <fullName evidence="4">Alpha-amylase</fullName>
    </recommendedName>
</protein>
<evidence type="ECO:0000256" key="1">
    <source>
        <dbReference type="SAM" id="MobiDB-lite"/>
    </source>
</evidence>
<feature type="compositionally biased region" description="Polar residues" evidence="1">
    <location>
        <begin position="7"/>
        <end position="29"/>
    </location>
</feature>
<proteinExistence type="predicted"/>
<sequence length="50" mass="5545">MAKQRSQRTQSQNDHRNNQGNANAGTPGQNKAHAHVQGNRGKQLNPNQQK</sequence>
<evidence type="ECO:0000313" key="3">
    <source>
        <dbReference type="Proteomes" id="UP001209854"/>
    </source>
</evidence>
<comment type="caution">
    <text evidence="2">The sequence shown here is derived from an EMBL/GenBank/DDBJ whole genome shotgun (WGS) entry which is preliminary data.</text>
</comment>
<dbReference type="RefSeq" id="WP_262565455.1">
    <property type="nucleotide sequence ID" value="NZ_JAPFCC010000001.1"/>
</dbReference>
<evidence type="ECO:0000313" key="2">
    <source>
        <dbReference type="EMBL" id="MCW7555701.1"/>
    </source>
</evidence>
<keyword evidence="3" id="KW-1185">Reference proteome</keyword>
<accession>A0ABT3N249</accession>
<gene>
    <name evidence="2" type="ORF">NX722_24345</name>
</gene>
<reference evidence="2 3" key="1">
    <citation type="submission" date="2022-10" db="EMBL/GenBank/DDBJ databases">
        <title>High-quality genome sequences of two octocoral-associated bacteria, Endozoicomonas euniceicola EF212 and Endozoicomonas gorgoniicola PS125.</title>
        <authorList>
            <person name="Chiou Y.-J."/>
            <person name="Chen Y.-H."/>
        </authorList>
    </citation>
    <scope>NUCLEOTIDE SEQUENCE [LARGE SCALE GENOMIC DNA]</scope>
    <source>
        <strain evidence="2 3">PS125</strain>
    </source>
</reference>
<evidence type="ECO:0008006" key="4">
    <source>
        <dbReference type="Google" id="ProtNLM"/>
    </source>
</evidence>